<name>A0A1I0S780_9BACT</name>
<dbReference type="AlphaFoldDB" id="A0A1I0S780"/>
<gene>
    <name evidence="1" type="ORF">SAMN04488122_4365</name>
</gene>
<reference evidence="2" key="1">
    <citation type="submission" date="2016-10" db="EMBL/GenBank/DDBJ databases">
        <authorList>
            <person name="Varghese N."/>
            <person name="Submissions S."/>
        </authorList>
    </citation>
    <scope>NUCLEOTIDE SEQUENCE [LARGE SCALE GENOMIC DNA]</scope>
    <source>
        <strain evidence="2">DSM 3695</strain>
    </source>
</reference>
<dbReference type="EMBL" id="FOJG01000002">
    <property type="protein sequence ID" value="SEW51604.1"/>
    <property type="molecule type" value="Genomic_DNA"/>
</dbReference>
<dbReference type="RefSeq" id="WP_089898011.1">
    <property type="nucleotide sequence ID" value="NZ_FOJG01000002.1"/>
</dbReference>
<dbReference type="STRING" id="29529.SAMN04488122_4365"/>
<accession>A0A1I0S780</accession>
<protein>
    <submittedName>
        <fullName evidence="1">Uncharacterized protein</fullName>
    </submittedName>
</protein>
<dbReference type="Proteomes" id="UP000199310">
    <property type="component" value="Unassembled WGS sequence"/>
</dbReference>
<organism evidence="1 2">
    <name type="scientific">Chitinophaga arvensicola</name>
    <dbReference type="NCBI Taxonomy" id="29529"/>
    <lineage>
        <taxon>Bacteria</taxon>
        <taxon>Pseudomonadati</taxon>
        <taxon>Bacteroidota</taxon>
        <taxon>Chitinophagia</taxon>
        <taxon>Chitinophagales</taxon>
        <taxon>Chitinophagaceae</taxon>
        <taxon>Chitinophaga</taxon>
    </lineage>
</organism>
<evidence type="ECO:0000313" key="2">
    <source>
        <dbReference type="Proteomes" id="UP000199310"/>
    </source>
</evidence>
<evidence type="ECO:0000313" key="1">
    <source>
        <dbReference type="EMBL" id="SEW51604.1"/>
    </source>
</evidence>
<sequence>MRNLLLVSFITILLISNINVCFAKSIEDSLSAKVISYIKKTTGKSNIVHLPRQIAFTLSSISEDVIRRNYVKGFGYNHRNDFLSKEPLVRMVEDSLKEVSNKLNSYCPIEVDSTSVYFDKKNSGNVLLISQLCSGVLFAELANSYGVLIGKGGVELSGTVQTFMFKIVDGDIFEVYSGLMFCN</sequence>
<keyword evidence="2" id="KW-1185">Reference proteome</keyword>
<proteinExistence type="predicted"/>